<dbReference type="Proteomes" id="UP000325292">
    <property type="component" value="Chromosome"/>
</dbReference>
<dbReference type="CDD" id="cd10959">
    <property type="entry name" value="CE4_NodB_like_3"/>
    <property type="match status" value="1"/>
</dbReference>
<evidence type="ECO:0000313" key="2">
    <source>
        <dbReference type="EMBL" id="AUW94210.1"/>
    </source>
</evidence>
<dbReference type="Gene3D" id="3.20.20.370">
    <property type="entry name" value="Glycoside hydrolase/deacetylase"/>
    <property type="match status" value="1"/>
</dbReference>
<evidence type="ECO:0000259" key="1">
    <source>
        <dbReference type="PROSITE" id="PS51677"/>
    </source>
</evidence>
<dbReference type="PROSITE" id="PS51677">
    <property type="entry name" value="NODB"/>
    <property type="match status" value="1"/>
</dbReference>
<dbReference type="PANTHER" id="PTHR10587:SF137">
    <property type="entry name" value="4-DEOXY-4-FORMAMIDO-L-ARABINOSE-PHOSPHOUNDECAPRENOL DEFORMYLASE ARND-RELATED"/>
    <property type="match status" value="1"/>
</dbReference>
<dbReference type="InterPro" id="IPR002509">
    <property type="entry name" value="NODB_dom"/>
</dbReference>
<feature type="domain" description="NodB homology" evidence="1">
    <location>
        <begin position="38"/>
        <end position="218"/>
    </location>
</feature>
<proteinExistence type="predicted"/>
<protein>
    <submittedName>
        <fullName evidence="2">Polysaccharide deacetylase family protein</fullName>
    </submittedName>
</protein>
<dbReference type="PANTHER" id="PTHR10587">
    <property type="entry name" value="GLYCOSYL TRANSFERASE-RELATED"/>
    <property type="match status" value="1"/>
</dbReference>
<gene>
    <name evidence="2" type="ORF">BXT84_09830</name>
</gene>
<dbReference type="Pfam" id="PF01522">
    <property type="entry name" value="Polysacc_deac_1"/>
    <property type="match status" value="1"/>
</dbReference>
<dbReference type="SUPFAM" id="SSF88713">
    <property type="entry name" value="Glycoside hydrolase/deacetylase"/>
    <property type="match status" value="1"/>
</dbReference>
<evidence type="ECO:0000313" key="3">
    <source>
        <dbReference type="Proteomes" id="UP000325292"/>
    </source>
</evidence>
<dbReference type="InterPro" id="IPR054467">
    <property type="entry name" value="YkoP-like_dom"/>
</dbReference>
<sequence length="416" mass="47589">MGWIIGLLIVIWAILYLIPDLLWHQLQWKGALGARDSHQIALTFDDGPGSDTAAILESLNTHGAHATFFVVAERARHYPEVLQAIVQGGHEIGLHGFQHRSMYLFWPWSVRKELEQGIEIIEQITGVRPLVYRPPWGHFNLMTYWVSHQLGLRRVLWTIAPDDWKPGRTAEFIDHYVTQLAQPGAIVVMHDAGGDRKATAQAVAMMIPQLRKLGMEPVRVSDLKPEVSELRRWWTWWETRFTRSWDIDTIASSLGGDPVLRLGYIRFPYPSITLSSGRTVSKGDPMGEIHFGNPALSQMSAGRAGGLRAFHAVMRSLSDLAQYVDEHPKYQHIEVVGGITLLDATSAIEKLGFDRVPVSGFRKWTMWVYLIFLMAIYHSEGWRTFHRFLRLHPVLLVMDRETLMKKYRRASNKRQA</sequence>
<dbReference type="InterPro" id="IPR050248">
    <property type="entry name" value="Polysacc_deacetylase_ArnD"/>
</dbReference>
<keyword evidence="3" id="KW-1185">Reference proteome</keyword>
<organism evidence="2 3">
    <name type="scientific">Sulfobacillus thermotolerans</name>
    <dbReference type="NCBI Taxonomy" id="338644"/>
    <lineage>
        <taxon>Bacteria</taxon>
        <taxon>Bacillati</taxon>
        <taxon>Bacillota</taxon>
        <taxon>Clostridia</taxon>
        <taxon>Eubacteriales</taxon>
        <taxon>Clostridiales Family XVII. Incertae Sedis</taxon>
        <taxon>Sulfobacillus</taxon>
    </lineage>
</organism>
<dbReference type="InterPro" id="IPR011330">
    <property type="entry name" value="Glyco_hydro/deAcase_b/a-brl"/>
</dbReference>
<dbReference type="Pfam" id="PF22790">
    <property type="entry name" value="YkoP"/>
    <property type="match status" value="1"/>
</dbReference>
<reference evidence="2 3" key="1">
    <citation type="journal article" date="2019" name="Sci. Rep.">
        <title>Sulfobacillus thermotolerans: new insights into resistance and metabolic capacities of acidophilic chemolithotrophs.</title>
        <authorList>
            <person name="Panyushkina A.E."/>
            <person name="Babenko V.V."/>
            <person name="Nikitina A.S."/>
            <person name="Selezneva O.V."/>
            <person name="Tsaplina I.A."/>
            <person name="Letarova M.A."/>
            <person name="Kostryukova E.S."/>
            <person name="Letarov A.V."/>
        </authorList>
    </citation>
    <scope>NUCLEOTIDE SEQUENCE [LARGE SCALE GENOMIC DNA]</scope>
    <source>
        <strain evidence="2 3">Kr1</strain>
    </source>
</reference>
<name>A0ABM6RS18_9FIRM</name>
<accession>A0ABM6RS18</accession>
<dbReference type="EMBL" id="CP019454">
    <property type="protein sequence ID" value="AUW94210.1"/>
    <property type="molecule type" value="Genomic_DNA"/>
</dbReference>